<accession>A0A098M3P1</accession>
<feature type="coiled-coil region" evidence="1">
    <location>
        <begin position="61"/>
        <end position="88"/>
    </location>
</feature>
<dbReference type="RefSeq" id="WP_157261210.1">
    <property type="nucleotide sequence ID" value="NZ_JQCR01000003.1"/>
</dbReference>
<evidence type="ECO:0000313" key="3">
    <source>
        <dbReference type="EMBL" id="KGE16641.1"/>
    </source>
</evidence>
<dbReference type="eggNOG" id="ENOG502ZG5V">
    <property type="taxonomic scope" value="Bacteria"/>
</dbReference>
<name>A0A098M3P1_9BACL</name>
<reference evidence="3 4" key="2">
    <citation type="submission" date="2014-10" db="EMBL/GenBank/DDBJ databases">
        <title>Comparative genomics of the Paenibacillus odorifer group.</title>
        <authorList>
            <person name="Tsai Y.-C."/>
            <person name="Martin N."/>
            <person name="Korlach J."/>
            <person name="Wiedmann M."/>
        </authorList>
    </citation>
    <scope>NUCLEOTIDE SEQUENCE [LARGE SCALE GENOMIC DNA]</scope>
    <source>
        <strain evidence="3 4">DSM 18334</strain>
    </source>
</reference>
<dbReference type="OrthoDB" id="9923564at2"/>
<organism evidence="3 4">
    <name type="scientific">Paenibacillus wynnii</name>
    <dbReference type="NCBI Taxonomy" id="268407"/>
    <lineage>
        <taxon>Bacteria</taxon>
        <taxon>Bacillati</taxon>
        <taxon>Bacillota</taxon>
        <taxon>Bacilli</taxon>
        <taxon>Bacillales</taxon>
        <taxon>Paenibacillaceae</taxon>
        <taxon>Paenibacillus</taxon>
    </lineage>
</organism>
<dbReference type="AlphaFoldDB" id="A0A098M3P1"/>
<evidence type="ECO:0000256" key="2">
    <source>
        <dbReference type="SAM" id="MobiDB-lite"/>
    </source>
</evidence>
<gene>
    <name evidence="3" type="ORF">PWYN_18210</name>
</gene>
<evidence type="ECO:0000256" key="1">
    <source>
        <dbReference type="SAM" id="Coils"/>
    </source>
</evidence>
<sequence>MNNAWEVRRQLLAYNGLRADRDELLRILKGRDQDIRPGRSCSDGMPRQQGGIPRSSVEGAAIRREEELEELLGKLEQINRQLEPIEKALAMLHWRERQIIRKTFFSMEGDDKSNAAELGMPEREFNRIKFLALQHMSAFKNIVNLKEGRF</sequence>
<dbReference type="Proteomes" id="UP000029734">
    <property type="component" value="Unassembled WGS sequence"/>
</dbReference>
<dbReference type="EMBL" id="JQCR01000003">
    <property type="protein sequence ID" value="KGE16641.1"/>
    <property type="molecule type" value="Genomic_DNA"/>
</dbReference>
<proteinExistence type="predicted"/>
<evidence type="ECO:0000313" key="4">
    <source>
        <dbReference type="Proteomes" id="UP000029734"/>
    </source>
</evidence>
<comment type="caution">
    <text evidence="3">The sequence shown here is derived from an EMBL/GenBank/DDBJ whole genome shotgun (WGS) entry which is preliminary data.</text>
</comment>
<reference evidence="3 4" key="1">
    <citation type="submission" date="2014-08" db="EMBL/GenBank/DDBJ databases">
        <authorList>
            <person name="den Bakker H.C."/>
        </authorList>
    </citation>
    <scope>NUCLEOTIDE SEQUENCE [LARGE SCALE GENOMIC DNA]</scope>
    <source>
        <strain evidence="3 4">DSM 18334</strain>
    </source>
</reference>
<keyword evidence="1" id="KW-0175">Coiled coil</keyword>
<keyword evidence="4" id="KW-1185">Reference proteome</keyword>
<protein>
    <submittedName>
        <fullName evidence="3">Uncharacterized protein</fullName>
    </submittedName>
</protein>
<dbReference type="STRING" id="268407.PWYN_18210"/>
<feature type="region of interest" description="Disordered" evidence="2">
    <location>
        <begin position="36"/>
        <end position="58"/>
    </location>
</feature>